<dbReference type="GO" id="GO:0003700">
    <property type="term" value="F:DNA-binding transcription factor activity"/>
    <property type="evidence" value="ECO:0007669"/>
    <property type="project" value="TreeGrafter"/>
</dbReference>
<evidence type="ECO:0000256" key="1">
    <source>
        <dbReference type="ARBA" id="ARBA00023015"/>
    </source>
</evidence>
<reference evidence="6 7" key="1">
    <citation type="submission" date="2014-01" db="EMBL/GenBank/DDBJ databases">
        <title>Sulfitobacter sp. H3 (MCCC 1A00686) Genome Sequencing.</title>
        <authorList>
            <person name="Lai Q."/>
            <person name="Hong Z."/>
        </authorList>
    </citation>
    <scope>NUCLEOTIDE SEQUENCE [LARGE SCALE GENOMIC DNA]</scope>
    <source>
        <strain evidence="6 7">H3</strain>
    </source>
</reference>
<protein>
    <recommendedName>
        <fullName evidence="5">HTH tetR-type domain-containing protein</fullName>
    </recommendedName>
</protein>
<accession>A0A073IZW1</accession>
<dbReference type="InterPro" id="IPR036271">
    <property type="entry name" value="Tet_transcr_reg_TetR-rel_C_sf"/>
</dbReference>
<keyword evidence="7" id="KW-1185">Reference proteome</keyword>
<evidence type="ECO:0000313" key="7">
    <source>
        <dbReference type="Proteomes" id="UP000027746"/>
    </source>
</evidence>
<keyword evidence="3" id="KW-0804">Transcription</keyword>
<dbReference type="Pfam" id="PF00440">
    <property type="entry name" value="TetR_N"/>
    <property type="match status" value="1"/>
</dbReference>
<feature type="domain" description="HTH tetR-type" evidence="5">
    <location>
        <begin position="5"/>
        <end position="66"/>
    </location>
</feature>
<dbReference type="InterPro" id="IPR001647">
    <property type="entry name" value="HTH_TetR"/>
</dbReference>
<gene>
    <name evidence="6" type="ORF">SUH3_22350</name>
</gene>
<evidence type="ECO:0000313" key="6">
    <source>
        <dbReference type="EMBL" id="KEJ95269.1"/>
    </source>
</evidence>
<dbReference type="InterPro" id="IPR009057">
    <property type="entry name" value="Homeodomain-like_sf"/>
</dbReference>
<keyword evidence="2 4" id="KW-0238">DNA-binding</keyword>
<organism evidence="6 7">
    <name type="scientific">Pseudosulfitobacter pseudonitzschiae</name>
    <dbReference type="NCBI Taxonomy" id="1402135"/>
    <lineage>
        <taxon>Bacteria</taxon>
        <taxon>Pseudomonadati</taxon>
        <taxon>Pseudomonadota</taxon>
        <taxon>Alphaproteobacteria</taxon>
        <taxon>Rhodobacterales</taxon>
        <taxon>Roseobacteraceae</taxon>
        <taxon>Pseudosulfitobacter</taxon>
    </lineage>
</organism>
<dbReference type="Gene3D" id="1.10.357.10">
    <property type="entry name" value="Tetracycline Repressor, domain 2"/>
    <property type="match status" value="1"/>
</dbReference>
<keyword evidence="1" id="KW-0805">Transcription regulation</keyword>
<dbReference type="PANTHER" id="PTHR30055:SF234">
    <property type="entry name" value="HTH-TYPE TRANSCRIPTIONAL REGULATOR BETI"/>
    <property type="match status" value="1"/>
</dbReference>
<dbReference type="PANTHER" id="PTHR30055">
    <property type="entry name" value="HTH-TYPE TRANSCRIPTIONAL REGULATOR RUTR"/>
    <property type="match status" value="1"/>
</dbReference>
<dbReference type="AlphaFoldDB" id="A0A073IZW1"/>
<evidence type="ECO:0000256" key="4">
    <source>
        <dbReference type="PROSITE-ProRule" id="PRU00335"/>
    </source>
</evidence>
<dbReference type="Proteomes" id="UP000027746">
    <property type="component" value="Unassembled WGS sequence"/>
</dbReference>
<dbReference type="GO" id="GO:0000976">
    <property type="term" value="F:transcription cis-regulatory region binding"/>
    <property type="evidence" value="ECO:0007669"/>
    <property type="project" value="TreeGrafter"/>
</dbReference>
<evidence type="ECO:0000256" key="3">
    <source>
        <dbReference type="ARBA" id="ARBA00023163"/>
    </source>
</evidence>
<evidence type="ECO:0000259" key="5">
    <source>
        <dbReference type="PROSITE" id="PS50977"/>
    </source>
</evidence>
<feature type="DNA-binding region" description="H-T-H motif" evidence="4">
    <location>
        <begin position="29"/>
        <end position="48"/>
    </location>
</feature>
<comment type="caution">
    <text evidence="6">The sequence shown here is derived from an EMBL/GenBank/DDBJ whole genome shotgun (WGS) entry which is preliminary data.</text>
</comment>
<sequence length="226" mass="25448">MQMKTLAAQAIFDAAKELLIEAKTLDEVTVRKIAQRVGTSHTAINYHFGSRDRLIRRVMEKTYLKFNAERLTRLQSACFRATSGNPSVADILDAFLEPSVRWASDPSTGFGIFRHFDLVSRLSADREVSDPNLFEVNVHRQFIDALRKAAPWFSEEETGWRLFSILGMRHLALNDPDRGQMLVGDLFDLRDPDALLAHLVKTGEALFAQPRTVPLRRLSAKAPGAV</sequence>
<dbReference type="InterPro" id="IPR041586">
    <property type="entry name" value="PsrA_TetR_C"/>
</dbReference>
<dbReference type="PROSITE" id="PS50977">
    <property type="entry name" value="HTH_TETR_2"/>
    <property type="match status" value="1"/>
</dbReference>
<proteinExistence type="predicted"/>
<dbReference type="SUPFAM" id="SSF46689">
    <property type="entry name" value="Homeodomain-like"/>
    <property type="match status" value="1"/>
</dbReference>
<evidence type="ECO:0000256" key="2">
    <source>
        <dbReference type="ARBA" id="ARBA00023125"/>
    </source>
</evidence>
<name>A0A073IZW1_9RHOB</name>
<dbReference type="Pfam" id="PF17939">
    <property type="entry name" value="TetR_C_30"/>
    <property type="match status" value="1"/>
</dbReference>
<dbReference type="EMBL" id="JAMD01000007">
    <property type="protein sequence ID" value="KEJ95269.1"/>
    <property type="molecule type" value="Genomic_DNA"/>
</dbReference>
<dbReference type="InterPro" id="IPR050109">
    <property type="entry name" value="HTH-type_TetR-like_transc_reg"/>
</dbReference>
<dbReference type="SUPFAM" id="SSF48498">
    <property type="entry name" value="Tetracyclin repressor-like, C-terminal domain"/>
    <property type="match status" value="1"/>
</dbReference>